<evidence type="ECO:0000259" key="4">
    <source>
        <dbReference type="PROSITE" id="PS01124"/>
    </source>
</evidence>
<accession>A0A1E3AB37</accession>
<dbReference type="Pfam" id="PF02311">
    <property type="entry name" value="AraC_binding"/>
    <property type="match status" value="1"/>
</dbReference>
<dbReference type="PATRIC" id="fig|1432052.4.peg.1430"/>
<dbReference type="SUPFAM" id="SSF51215">
    <property type="entry name" value="Regulatory protein AraC"/>
    <property type="match status" value="1"/>
</dbReference>
<dbReference type="Pfam" id="PF12833">
    <property type="entry name" value="HTH_18"/>
    <property type="match status" value="1"/>
</dbReference>
<evidence type="ECO:0000256" key="2">
    <source>
        <dbReference type="ARBA" id="ARBA00023125"/>
    </source>
</evidence>
<feature type="domain" description="HTH araC/xylS-type" evidence="4">
    <location>
        <begin position="225"/>
        <end position="323"/>
    </location>
</feature>
<dbReference type="InterPro" id="IPR018060">
    <property type="entry name" value="HTH_AraC"/>
</dbReference>
<proteinExistence type="predicted"/>
<evidence type="ECO:0000256" key="3">
    <source>
        <dbReference type="ARBA" id="ARBA00023163"/>
    </source>
</evidence>
<sequence>MKYLNEIRRELDTLASQGEKGIGYQPSSDSYADSYNGSYFDGIHLKKNSLPASYIHENIQVEPEIQVRCFSYEDAGVLVPRHWHNSLEILYIAGGDMDIMINDSAFRLETGDFAIINSRDIHATSCSEHSRIQVLQIPYPFLKKHIPDFDRIRFLNGSCGNPAPDEAFRFCLKEIRYIYEGKPQGYQLHFTSLLYELLFLCITSFKAPDGMESSSMTDEERTRLITVMDYVNAHYNESISLSDAASLVALNPEYFCRFFKKNMGITFLEFVNQVRFSHICEDILRTDTSITELLTRHGFTNYKLFRKMFHEKYGCTPSEKRKESSGK</sequence>
<reference evidence="5 6" key="1">
    <citation type="submission" date="2016-07" db="EMBL/GenBank/DDBJ databases">
        <title>Characterization of isolates of Eisenbergiella tayi derived from blood cultures, using whole genome sequencing.</title>
        <authorList>
            <person name="Burdz T."/>
            <person name="Wiebe D."/>
            <person name="Huynh C."/>
            <person name="Bernard K."/>
        </authorList>
    </citation>
    <scope>NUCLEOTIDE SEQUENCE [LARGE SCALE GENOMIC DNA]</scope>
    <source>
        <strain evidence="5 6">NML 110608</strain>
    </source>
</reference>
<keyword evidence="3" id="KW-0804">Transcription</keyword>
<evidence type="ECO:0000313" key="5">
    <source>
        <dbReference type="EMBL" id="ODM05386.1"/>
    </source>
</evidence>
<dbReference type="GO" id="GO:0003700">
    <property type="term" value="F:DNA-binding transcription factor activity"/>
    <property type="evidence" value="ECO:0007669"/>
    <property type="project" value="InterPro"/>
</dbReference>
<keyword evidence="5" id="KW-0808">Transferase</keyword>
<organism evidence="5 6">
    <name type="scientific">Eisenbergiella tayi</name>
    <dbReference type="NCBI Taxonomy" id="1432052"/>
    <lineage>
        <taxon>Bacteria</taxon>
        <taxon>Bacillati</taxon>
        <taxon>Bacillota</taxon>
        <taxon>Clostridia</taxon>
        <taxon>Lachnospirales</taxon>
        <taxon>Lachnospiraceae</taxon>
        <taxon>Eisenbergiella</taxon>
    </lineage>
</organism>
<dbReference type="PANTHER" id="PTHR43280">
    <property type="entry name" value="ARAC-FAMILY TRANSCRIPTIONAL REGULATOR"/>
    <property type="match status" value="1"/>
</dbReference>
<protein>
    <submittedName>
        <fullName evidence="5">Bifunctional transcriptional activator/DNA repair enzyme AdaA</fullName>
        <ecNumber evidence="5">2.1.1.-</ecNumber>
    </submittedName>
</protein>
<dbReference type="SMART" id="SM00342">
    <property type="entry name" value="HTH_ARAC"/>
    <property type="match status" value="1"/>
</dbReference>
<dbReference type="EMBL" id="MCGH01000002">
    <property type="protein sequence ID" value="ODM05386.1"/>
    <property type="molecule type" value="Genomic_DNA"/>
</dbReference>
<dbReference type="GO" id="GO:0008168">
    <property type="term" value="F:methyltransferase activity"/>
    <property type="evidence" value="ECO:0007669"/>
    <property type="project" value="UniProtKB-KW"/>
</dbReference>
<dbReference type="InterPro" id="IPR014710">
    <property type="entry name" value="RmlC-like_jellyroll"/>
</dbReference>
<evidence type="ECO:0000313" key="6">
    <source>
        <dbReference type="Proteomes" id="UP000094067"/>
    </source>
</evidence>
<dbReference type="Gene3D" id="1.10.10.60">
    <property type="entry name" value="Homeodomain-like"/>
    <property type="match status" value="2"/>
</dbReference>
<dbReference type="SUPFAM" id="SSF46689">
    <property type="entry name" value="Homeodomain-like"/>
    <property type="match status" value="2"/>
</dbReference>
<dbReference type="Gene3D" id="2.60.120.10">
    <property type="entry name" value="Jelly Rolls"/>
    <property type="match status" value="1"/>
</dbReference>
<dbReference type="RefSeq" id="WP_044972886.1">
    <property type="nucleotide sequence ID" value="NZ_DAWDRA010000448.1"/>
</dbReference>
<dbReference type="PANTHER" id="PTHR43280:SF34">
    <property type="entry name" value="ARAC-FAMILY TRANSCRIPTIONAL REGULATOR"/>
    <property type="match status" value="1"/>
</dbReference>
<name>A0A1E3AB37_9FIRM</name>
<evidence type="ECO:0000256" key="1">
    <source>
        <dbReference type="ARBA" id="ARBA00023015"/>
    </source>
</evidence>
<dbReference type="GO" id="GO:0032259">
    <property type="term" value="P:methylation"/>
    <property type="evidence" value="ECO:0007669"/>
    <property type="project" value="UniProtKB-KW"/>
</dbReference>
<keyword evidence="1" id="KW-0805">Transcription regulation</keyword>
<dbReference type="InterPro" id="IPR009057">
    <property type="entry name" value="Homeodomain-like_sf"/>
</dbReference>
<dbReference type="PROSITE" id="PS01124">
    <property type="entry name" value="HTH_ARAC_FAMILY_2"/>
    <property type="match status" value="1"/>
</dbReference>
<dbReference type="EC" id="2.1.1.-" evidence="5"/>
<dbReference type="AlphaFoldDB" id="A0A1E3AB37"/>
<dbReference type="Proteomes" id="UP000094067">
    <property type="component" value="Unassembled WGS sequence"/>
</dbReference>
<gene>
    <name evidence="5" type="primary">adaA_3</name>
    <name evidence="5" type="ORF">BEI61_01274</name>
</gene>
<dbReference type="InterPro" id="IPR037923">
    <property type="entry name" value="HTH-like"/>
</dbReference>
<comment type="caution">
    <text evidence="5">The sequence shown here is derived from an EMBL/GenBank/DDBJ whole genome shotgun (WGS) entry which is preliminary data.</text>
</comment>
<keyword evidence="2" id="KW-0238">DNA-binding</keyword>
<keyword evidence="5" id="KW-0489">Methyltransferase</keyword>
<dbReference type="InterPro" id="IPR003313">
    <property type="entry name" value="AraC-bd"/>
</dbReference>
<dbReference type="GO" id="GO:0043565">
    <property type="term" value="F:sequence-specific DNA binding"/>
    <property type="evidence" value="ECO:0007669"/>
    <property type="project" value="InterPro"/>
</dbReference>